<comment type="caution">
    <text evidence="1">The sequence shown here is derived from an EMBL/GenBank/DDBJ whole genome shotgun (WGS) entry which is preliminary data.</text>
</comment>
<sequence>LASSFHILTLLDLLYDAEDPAAPVCLAVELDWPMTIGLCLDGFAELLSTAVDMCGHEGVQDVGELDGKAKTE</sequence>
<gene>
    <name evidence="1" type="ORF">ACOLOM_LOCUS10001</name>
</gene>
<protein>
    <submittedName>
        <fullName evidence="1">15739_t:CDS:1</fullName>
    </submittedName>
</protein>
<accession>A0ACA9P8G0</accession>
<feature type="non-terminal residue" evidence="1">
    <location>
        <position position="1"/>
    </location>
</feature>
<name>A0ACA9P8G0_9GLOM</name>
<proteinExistence type="predicted"/>
<evidence type="ECO:0000313" key="2">
    <source>
        <dbReference type="Proteomes" id="UP000789525"/>
    </source>
</evidence>
<evidence type="ECO:0000313" key="1">
    <source>
        <dbReference type="EMBL" id="CAG8695217.1"/>
    </source>
</evidence>
<organism evidence="1 2">
    <name type="scientific">Acaulospora colombiana</name>
    <dbReference type="NCBI Taxonomy" id="27376"/>
    <lineage>
        <taxon>Eukaryota</taxon>
        <taxon>Fungi</taxon>
        <taxon>Fungi incertae sedis</taxon>
        <taxon>Mucoromycota</taxon>
        <taxon>Glomeromycotina</taxon>
        <taxon>Glomeromycetes</taxon>
        <taxon>Diversisporales</taxon>
        <taxon>Acaulosporaceae</taxon>
        <taxon>Acaulospora</taxon>
    </lineage>
</organism>
<dbReference type="Proteomes" id="UP000789525">
    <property type="component" value="Unassembled WGS sequence"/>
</dbReference>
<reference evidence="1" key="1">
    <citation type="submission" date="2021-06" db="EMBL/GenBank/DDBJ databases">
        <authorList>
            <person name="Kallberg Y."/>
            <person name="Tangrot J."/>
            <person name="Rosling A."/>
        </authorList>
    </citation>
    <scope>NUCLEOTIDE SEQUENCE</scope>
    <source>
        <strain evidence="1">CL356</strain>
    </source>
</reference>
<dbReference type="EMBL" id="CAJVPT010030697">
    <property type="protein sequence ID" value="CAG8695217.1"/>
    <property type="molecule type" value="Genomic_DNA"/>
</dbReference>
<keyword evidence="2" id="KW-1185">Reference proteome</keyword>